<dbReference type="InterPro" id="IPR012506">
    <property type="entry name" value="TMEM86B-like"/>
</dbReference>
<evidence type="ECO:0000256" key="2">
    <source>
        <dbReference type="ARBA" id="ARBA00007375"/>
    </source>
</evidence>
<accession>A0A6L7GLR9</accession>
<gene>
    <name evidence="6" type="ORF">GIY30_05560</name>
</gene>
<proteinExistence type="inferred from homology"/>
<name>A0A6L7GLR9_9ACTN</name>
<dbReference type="PANTHER" id="PTHR31885:SF6">
    <property type="entry name" value="GH04784P"/>
    <property type="match status" value="1"/>
</dbReference>
<evidence type="ECO:0000256" key="5">
    <source>
        <dbReference type="ARBA" id="ARBA00023136"/>
    </source>
</evidence>
<dbReference type="Pfam" id="PF07947">
    <property type="entry name" value="YhhN"/>
    <property type="match status" value="1"/>
</dbReference>
<dbReference type="AlphaFoldDB" id="A0A6L7GLR9"/>
<evidence type="ECO:0000313" key="6">
    <source>
        <dbReference type="EMBL" id="MXP20820.1"/>
    </source>
</evidence>
<organism evidence="6 7">
    <name type="scientific">Gordonia mangrovi</name>
    <dbReference type="NCBI Taxonomy" id="2665643"/>
    <lineage>
        <taxon>Bacteria</taxon>
        <taxon>Bacillati</taxon>
        <taxon>Actinomycetota</taxon>
        <taxon>Actinomycetes</taxon>
        <taxon>Mycobacteriales</taxon>
        <taxon>Gordoniaceae</taxon>
        <taxon>Gordonia</taxon>
    </lineage>
</organism>
<dbReference type="RefSeq" id="WP_160900910.1">
    <property type="nucleotide sequence ID" value="NZ_CP102850.1"/>
</dbReference>
<comment type="caution">
    <text evidence="6">The sequence shown here is derived from an EMBL/GenBank/DDBJ whole genome shotgun (WGS) entry which is preliminary data.</text>
</comment>
<reference evidence="6 7" key="1">
    <citation type="submission" date="2019-11" db="EMBL/GenBank/DDBJ databases">
        <title>Gordonia sp. nov., a novel actinobacterium isolated from mangrove soil in Hainan.</title>
        <authorList>
            <person name="Huang X."/>
            <person name="Xie Y."/>
            <person name="Chu X."/>
            <person name="Xiao K."/>
        </authorList>
    </citation>
    <scope>NUCLEOTIDE SEQUENCE [LARGE SCALE GENOMIC DNA]</scope>
    <source>
        <strain evidence="6 7">HNM0687</strain>
    </source>
</reference>
<dbReference type="PANTHER" id="PTHR31885">
    <property type="entry name" value="GH04784P"/>
    <property type="match status" value="1"/>
</dbReference>
<dbReference type="GO" id="GO:0016787">
    <property type="term" value="F:hydrolase activity"/>
    <property type="evidence" value="ECO:0007669"/>
    <property type="project" value="TreeGrafter"/>
</dbReference>
<keyword evidence="5" id="KW-0472">Membrane</keyword>
<sequence length="234" mass="24606">MTASAGRIQRRLDRGRDAYFVAAAAATAAGAAHHRSLAALTKPLPLLLLGTRIARRAGARSAFDNALLAGAIAFSTAGDRAMLLEEFADEPTEKDRHLRVGASLFAGAQLCLTAAMMRRGARPGARGLITRAAVLAESATVLALHRPRLLPVLGGYGNTLALMSATAAGMSDPQPAMRTGGLLFLASDLTIINRRHLVRNRRLAAAGEAWVLASYFAAQWLLLTGLGATRGDED</sequence>
<keyword evidence="4" id="KW-1133">Transmembrane helix</keyword>
<comment type="similarity">
    <text evidence="2">Belongs to the TMEM86 family.</text>
</comment>
<evidence type="ECO:0000256" key="1">
    <source>
        <dbReference type="ARBA" id="ARBA00004141"/>
    </source>
</evidence>
<dbReference type="GO" id="GO:0016020">
    <property type="term" value="C:membrane"/>
    <property type="evidence" value="ECO:0007669"/>
    <property type="project" value="UniProtKB-SubCell"/>
</dbReference>
<dbReference type="EMBL" id="WMBR01000001">
    <property type="protein sequence ID" value="MXP20820.1"/>
    <property type="molecule type" value="Genomic_DNA"/>
</dbReference>
<evidence type="ECO:0000313" key="7">
    <source>
        <dbReference type="Proteomes" id="UP000475545"/>
    </source>
</evidence>
<evidence type="ECO:0000256" key="4">
    <source>
        <dbReference type="ARBA" id="ARBA00022989"/>
    </source>
</evidence>
<dbReference type="Proteomes" id="UP000475545">
    <property type="component" value="Unassembled WGS sequence"/>
</dbReference>
<evidence type="ECO:0000256" key="3">
    <source>
        <dbReference type="ARBA" id="ARBA00022692"/>
    </source>
</evidence>
<comment type="subcellular location">
    <subcellularLocation>
        <location evidence="1">Membrane</location>
        <topology evidence="1">Multi-pass membrane protein</topology>
    </subcellularLocation>
</comment>
<keyword evidence="3" id="KW-0812">Transmembrane</keyword>
<protein>
    <submittedName>
        <fullName evidence="6">Lysoplasmalogenase</fullName>
    </submittedName>
</protein>
<keyword evidence="7" id="KW-1185">Reference proteome</keyword>